<reference evidence="1 2" key="1">
    <citation type="submission" date="2015-06" db="EMBL/GenBank/DDBJ databases">
        <title>Draft genome assembly of filamentous brackish cyanobacterium Limnoraphis robusta strain CS-951.</title>
        <authorList>
            <person name="Willis A."/>
            <person name="Parks M."/>
            <person name="Burford M.A."/>
        </authorList>
    </citation>
    <scope>NUCLEOTIDE SEQUENCE [LARGE SCALE GENOMIC DNA]</scope>
    <source>
        <strain evidence="1 2">CS-951</strain>
    </source>
</reference>
<gene>
    <name evidence="1" type="ORF">WN50_32425</name>
</gene>
<accession>A0A0J9EX75</accession>
<dbReference type="RefSeq" id="WP_049558054.1">
    <property type="nucleotide sequence ID" value="NZ_LATL02000056.1"/>
</dbReference>
<protein>
    <submittedName>
        <fullName evidence="1">Uncharacterized protein</fullName>
    </submittedName>
</protein>
<sequence>KFGETVTHTKNCSSSTRSQTIYPALGCTMTAKIRLTATEQEIENWKAFFDLLARANVIQLLQVSDNYNDYRGHSQYQRVYLEAELLGNVSSAEGVMPLEGREDA</sequence>
<dbReference type="AlphaFoldDB" id="A0A0J9EX75"/>
<evidence type="ECO:0000313" key="1">
    <source>
        <dbReference type="EMBL" id="KMW70813.1"/>
    </source>
</evidence>
<feature type="non-terminal residue" evidence="1">
    <location>
        <position position="1"/>
    </location>
</feature>
<evidence type="ECO:0000313" key="2">
    <source>
        <dbReference type="Proteomes" id="UP000033607"/>
    </source>
</evidence>
<comment type="caution">
    <text evidence="1">The sequence shown here is derived from an EMBL/GenBank/DDBJ whole genome shotgun (WGS) entry which is preliminary data.</text>
</comment>
<proteinExistence type="predicted"/>
<organism evidence="1 2">
    <name type="scientific">Limnoraphis robusta CS-951</name>
    <dbReference type="NCBI Taxonomy" id="1637645"/>
    <lineage>
        <taxon>Bacteria</taxon>
        <taxon>Bacillati</taxon>
        <taxon>Cyanobacteriota</taxon>
        <taxon>Cyanophyceae</taxon>
        <taxon>Oscillatoriophycideae</taxon>
        <taxon>Oscillatoriales</taxon>
        <taxon>Sirenicapillariaceae</taxon>
        <taxon>Limnoraphis</taxon>
    </lineage>
</organism>
<dbReference type="Proteomes" id="UP000033607">
    <property type="component" value="Unassembled WGS sequence"/>
</dbReference>
<dbReference type="EMBL" id="LATL02000056">
    <property type="protein sequence ID" value="KMW70813.1"/>
    <property type="molecule type" value="Genomic_DNA"/>
</dbReference>
<name>A0A0J9EX75_9CYAN</name>